<keyword evidence="14" id="KW-0256">Endoplasmic reticulum</keyword>
<evidence type="ECO:0000256" key="13">
    <source>
        <dbReference type="ARBA" id="ARBA00036671"/>
    </source>
</evidence>
<dbReference type="Pfam" id="PF04387">
    <property type="entry name" value="PTPLA"/>
    <property type="match status" value="1"/>
</dbReference>
<evidence type="ECO:0000256" key="7">
    <source>
        <dbReference type="ARBA" id="ARBA00022832"/>
    </source>
</evidence>
<feature type="transmembrane region" description="Helical" evidence="14">
    <location>
        <begin position="139"/>
        <end position="160"/>
    </location>
</feature>
<dbReference type="AlphaFoldDB" id="A0AAD5UFE3"/>
<evidence type="ECO:0000256" key="14">
    <source>
        <dbReference type="RuleBase" id="RU363109"/>
    </source>
</evidence>
<dbReference type="GO" id="GO:0030497">
    <property type="term" value="P:fatty acid elongation"/>
    <property type="evidence" value="ECO:0007669"/>
    <property type="project" value="TreeGrafter"/>
</dbReference>
<comment type="function">
    <text evidence="14">Catalyzes the third of the four reactions of the long-chain fatty acids elongation cycle. This endoplasmic reticulum-bound enzymatic process, allows the addition of two carbons to the chain of long- and very long-chain fatty acids/VLCFAs per cycle. This enzyme catalyzes the dehydration of the 3-hydroxyacyl-CoA intermediate into trans-2,3-enoyl-CoA, within each cycle of fatty acid elongation. Thereby, it participates to the production of VLCFAs of different chain lengths that are involved in multiple biological processes as precursors of membrane lipids and lipid mediators.</text>
</comment>
<evidence type="ECO:0000256" key="11">
    <source>
        <dbReference type="ARBA" id="ARBA00023160"/>
    </source>
</evidence>
<evidence type="ECO:0000313" key="15">
    <source>
        <dbReference type="EMBL" id="KAJ3253611.1"/>
    </source>
</evidence>
<dbReference type="GO" id="GO:0042761">
    <property type="term" value="P:very long-chain fatty acid biosynthetic process"/>
    <property type="evidence" value="ECO:0007669"/>
    <property type="project" value="TreeGrafter"/>
</dbReference>
<keyword evidence="5 14" id="KW-0444">Lipid biosynthesis</keyword>
<dbReference type="GO" id="GO:0102158">
    <property type="term" value="F:very-long-chain (3R)-3-hydroxyacyl-CoA dehydratase activity"/>
    <property type="evidence" value="ECO:0007669"/>
    <property type="project" value="UniProtKB-EC"/>
</dbReference>
<dbReference type="PANTHER" id="PTHR11035:SF3">
    <property type="entry name" value="VERY-LONG-CHAIN (3R)-3-HYDROXYACYL-COA DEHYDRATASE"/>
    <property type="match status" value="1"/>
</dbReference>
<comment type="catalytic activity">
    <reaction evidence="13 14">
        <text>a very-long-chain (3R)-3-hydroxyacyl-CoA = a very-long-chain (2E)-enoyl-CoA + H2O</text>
        <dbReference type="Rhea" id="RHEA:45812"/>
        <dbReference type="ChEBI" id="CHEBI:15377"/>
        <dbReference type="ChEBI" id="CHEBI:83728"/>
        <dbReference type="ChEBI" id="CHEBI:85440"/>
        <dbReference type="EC" id="4.2.1.134"/>
    </reaction>
</comment>
<dbReference type="EMBL" id="JADGKB010000105">
    <property type="protein sequence ID" value="KAJ3253611.1"/>
    <property type="molecule type" value="Genomic_DNA"/>
</dbReference>
<keyword evidence="7 14" id="KW-0276">Fatty acid metabolism</keyword>
<dbReference type="InterPro" id="IPR007482">
    <property type="entry name" value="Tyr_Pase-like_PTPLA"/>
</dbReference>
<gene>
    <name evidence="15" type="primary">PAS2</name>
    <name evidence="15" type="ORF">HK103_000453</name>
</gene>
<comment type="subcellular location">
    <subcellularLocation>
        <location evidence="14">Endoplasmic reticulum membrane</location>
        <topology evidence="14">Multi-pass membrane protein</topology>
    </subcellularLocation>
    <subcellularLocation>
        <location evidence="1">Membrane</location>
        <topology evidence="1">Multi-pass membrane protein</topology>
    </subcellularLocation>
</comment>
<name>A0AAD5UFE3_9FUNG</name>
<accession>A0AAD5UFE3</accession>
<evidence type="ECO:0000256" key="9">
    <source>
        <dbReference type="ARBA" id="ARBA00023098"/>
    </source>
</evidence>
<keyword evidence="16" id="KW-1185">Reference proteome</keyword>
<dbReference type="PANTHER" id="PTHR11035">
    <property type="entry name" value="VERY-LONG-CHAIN (3R)-3-HYDROXYACYL-COA DEHYDRATASE"/>
    <property type="match status" value="1"/>
</dbReference>
<evidence type="ECO:0000256" key="8">
    <source>
        <dbReference type="ARBA" id="ARBA00022989"/>
    </source>
</evidence>
<keyword evidence="6 14" id="KW-0812">Transmembrane</keyword>
<comment type="caution">
    <text evidence="15">The sequence shown here is derived from an EMBL/GenBank/DDBJ whole genome shotgun (WGS) entry which is preliminary data.</text>
</comment>
<dbReference type="GO" id="GO:0005789">
    <property type="term" value="C:endoplasmic reticulum membrane"/>
    <property type="evidence" value="ECO:0007669"/>
    <property type="project" value="UniProtKB-SubCell"/>
</dbReference>
<dbReference type="GO" id="GO:0030148">
    <property type="term" value="P:sphingolipid biosynthetic process"/>
    <property type="evidence" value="ECO:0007669"/>
    <property type="project" value="TreeGrafter"/>
</dbReference>
<evidence type="ECO:0000256" key="12">
    <source>
        <dbReference type="ARBA" id="ARBA00023239"/>
    </source>
</evidence>
<keyword evidence="9 14" id="KW-0443">Lipid metabolism</keyword>
<comment type="pathway">
    <text evidence="2 14">Lipid metabolism; fatty acid biosynthesis.</text>
</comment>
<proteinExistence type="inferred from homology"/>
<evidence type="ECO:0000256" key="3">
    <source>
        <dbReference type="ARBA" id="ARBA00007811"/>
    </source>
</evidence>
<keyword evidence="8 14" id="KW-1133">Transmembrane helix</keyword>
<comment type="similarity">
    <text evidence="3 14">Belongs to the very long-chain fatty acids dehydratase HACD family.</text>
</comment>
<feature type="transmembrane region" description="Helical" evidence="14">
    <location>
        <begin position="172"/>
        <end position="193"/>
    </location>
</feature>
<evidence type="ECO:0000256" key="4">
    <source>
        <dbReference type="ARBA" id="ARBA00013122"/>
    </source>
</evidence>
<evidence type="ECO:0000256" key="2">
    <source>
        <dbReference type="ARBA" id="ARBA00005194"/>
    </source>
</evidence>
<keyword evidence="12 14" id="KW-0456">Lyase</keyword>
<evidence type="ECO:0000313" key="16">
    <source>
        <dbReference type="Proteomes" id="UP001210925"/>
    </source>
</evidence>
<feature type="transmembrane region" description="Helical" evidence="14">
    <location>
        <begin position="33"/>
        <end position="53"/>
    </location>
</feature>
<protein>
    <recommendedName>
        <fullName evidence="4 14">Very-long-chain (3R)-3-hydroxyacyl-CoA dehydratase</fullName>
        <ecNumber evidence="4 14">4.2.1.134</ecNumber>
    </recommendedName>
</protein>
<evidence type="ECO:0000256" key="1">
    <source>
        <dbReference type="ARBA" id="ARBA00004141"/>
    </source>
</evidence>
<dbReference type="EC" id="4.2.1.134" evidence="4 14"/>
<feature type="transmembrane region" description="Helical" evidence="14">
    <location>
        <begin position="104"/>
        <end position="124"/>
    </location>
</feature>
<evidence type="ECO:0000256" key="5">
    <source>
        <dbReference type="ARBA" id="ARBA00022516"/>
    </source>
</evidence>
<evidence type="ECO:0000256" key="6">
    <source>
        <dbReference type="ARBA" id="ARBA00022692"/>
    </source>
</evidence>
<keyword evidence="10 14" id="KW-0472">Membrane</keyword>
<keyword evidence="11 14" id="KW-0275">Fatty acid biosynthesis</keyword>
<dbReference type="Proteomes" id="UP001210925">
    <property type="component" value="Unassembled WGS sequence"/>
</dbReference>
<reference evidence="15" key="1">
    <citation type="submission" date="2020-05" db="EMBL/GenBank/DDBJ databases">
        <title>Phylogenomic resolution of chytrid fungi.</title>
        <authorList>
            <person name="Stajich J.E."/>
            <person name="Amses K."/>
            <person name="Simmons R."/>
            <person name="Seto K."/>
            <person name="Myers J."/>
            <person name="Bonds A."/>
            <person name="Quandt C.A."/>
            <person name="Barry K."/>
            <person name="Liu P."/>
            <person name="Grigoriev I."/>
            <person name="Longcore J.E."/>
            <person name="James T.Y."/>
        </authorList>
    </citation>
    <scope>NUCLEOTIDE SEQUENCE</scope>
    <source>
        <strain evidence="15">PLAUS21</strain>
    </source>
</reference>
<evidence type="ECO:0000256" key="10">
    <source>
        <dbReference type="ARBA" id="ARBA00023136"/>
    </source>
</evidence>
<sequence>MPPKKSPAKAKEPAAQEAKKEVRKQTALQKNYLIAYNLASCIGWFAVLVLVVQELQTAGYQSVYGKVSTLLNIVQTCALFEVSNLNSVWFILAKYDYPEVRQSYFVSSMVIAWSITEIVRYGYYALNLIYGKAPLFSTYIRYTFFFVLYPLGAGSEFMLIQYAIPFAQQTQAFYGFVFTFIAGMYAPGFWFMYQHMIKQRSKVFEKVFGKDKNE</sequence>
<feature type="transmembrane region" description="Helical" evidence="14">
    <location>
        <begin position="73"/>
        <end position="92"/>
    </location>
</feature>
<organism evidence="15 16">
    <name type="scientific">Boothiomyces macroporosus</name>
    <dbReference type="NCBI Taxonomy" id="261099"/>
    <lineage>
        <taxon>Eukaryota</taxon>
        <taxon>Fungi</taxon>
        <taxon>Fungi incertae sedis</taxon>
        <taxon>Chytridiomycota</taxon>
        <taxon>Chytridiomycota incertae sedis</taxon>
        <taxon>Chytridiomycetes</taxon>
        <taxon>Rhizophydiales</taxon>
        <taxon>Terramycetaceae</taxon>
        <taxon>Boothiomyces</taxon>
    </lineage>
</organism>